<proteinExistence type="predicted"/>
<name>A0A383EZ47_9ZZZZ</name>
<accession>A0A383EZ47</accession>
<organism evidence="1">
    <name type="scientific">marine metagenome</name>
    <dbReference type="NCBI Taxonomy" id="408172"/>
    <lineage>
        <taxon>unclassified sequences</taxon>
        <taxon>metagenomes</taxon>
        <taxon>ecological metagenomes</taxon>
    </lineage>
</organism>
<dbReference type="EMBL" id="UINC01229844">
    <property type="protein sequence ID" value="SVE61723.1"/>
    <property type="molecule type" value="Genomic_DNA"/>
</dbReference>
<dbReference type="AlphaFoldDB" id="A0A383EZ47"/>
<evidence type="ECO:0000313" key="1">
    <source>
        <dbReference type="EMBL" id="SVE61723.1"/>
    </source>
</evidence>
<protein>
    <submittedName>
        <fullName evidence="1">Uncharacterized protein</fullName>
    </submittedName>
</protein>
<gene>
    <name evidence="1" type="ORF">METZ01_LOCUS514577</name>
</gene>
<sequence>MIYLNWSKKKGFKYVSGHVSKGISKKFSKKTEIIKIFPNWYGLNKPYEYYRRML</sequence>
<reference evidence="1" key="1">
    <citation type="submission" date="2018-05" db="EMBL/GenBank/DDBJ databases">
        <authorList>
            <person name="Lanie J.A."/>
            <person name="Ng W.-L."/>
            <person name="Kazmierczak K.M."/>
            <person name="Andrzejewski T.M."/>
            <person name="Davidsen T.M."/>
            <person name="Wayne K.J."/>
            <person name="Tettelin H."/>
            <person name="Glass J.I."/>
            <person name="Rusch D."/>
            <person name="Podicherti R."/>
            <person name="Tsui H.-C.T."/>
            <person name="Winkler M.E."/>
        </authorList>
    </citation>
    <scope>NUCLEOTIDE SEQUENCE</scope>
</reference>